<evidence type="ECO:0000313" key="9">
    <source>
        <dbReference type="EMBL" id="XDJ83697.1"/>
    </source>
</evidence>
<dbReference type="EMBL" id="CP158266">
    <property type="protein sequence ID" value="XDJ83697.1"/>
    <property type="molecule type" value="Genomic_DNA"/>
</dbReference>
<evidence type="ECO:0000313" key="3">
    <source>
        <dbReference type="EMBL" id="XDJ53273.1"/>
    </source>
</evidence>
<dbReference type="Gene3D" id="3.40.50.300">
    <property type="entry name" value="P-loop containing nucleotide triphosphate hydrolases"/>
    <property type="match status" value="3"/>
</dbReference>
<sequence>MALPLLTNKKEGLGMAKLSNVHTERIFENELCDHLASNGWTVLTHPREAASYSRELALFPDDLLAFVQETQPAEWTKFKKWHNGQSETMFVKRVAEQLDKHGTLHLLRHGFKDRDAKFFLCQFRPANKKNPQLWVWYEKNRLTVIRQLHYSLHNENSIDLVHFLNGLPVSTAELKTDLTQNIKDAIIQYKKDRLPKDAKSKELEALLQFKTRALVHFAVSTDEVFMTTKLDGEKTYFLPFNLGRSDGMGGATAGNPPAPEGKGYPTWYLWEQVWAKDVWLDILGNFLHLEVKQDEDPKTGKKRVKETLIFPRFHQLDVVRNLVDTVAQEGAGQVYLVQHSAGSGKSNSIAWSAHRMANLHGADDNKIFDSVIVITDRRVLDKQLQETISQFEHKSGVVQKIDKNSQQLAEALMKGTPVVVTTIQKFPFILDKVKGMKGKRFAIIVDEAHSSQSGTAARNMKIALTSGEKPLSAPAVQVELDGETVEVPADVEIDPEDVTSEDVVNEVMSSRMRPKNVSYFAFTATPKGKTMELFGRANAATGLPEPFHVYSMRQAIEEGFILDVLKNYTSYKMFYKLGALSDEKLVPQGKAKTVLARYAILHPHNIAQKVVVIVEHFREHVASKIGGQAKAMVVTGSRKAAVRYKLAIDRYIKERGYQTELRTLVAFSGKVEDPDSGPDDFTEASMNPGIGGAEPSEAFKGDDYRILLVANKYQTGFDQPLLHTMYVDKRLSGVLAVQTLSRLNRILPGKEDTFVLDFVNKPDEILESFKPYYRAAELEDVTDPNIVHELQIKLDQAGVYFPAEVDGFAQVFFDPKRKQASLHQFLKPAADRFFHSLEEEAAEQFRRDLGTFLRLYDFLSQIVPYNDSDLEKRYAFGKNLMPRIAEHGSDTAIDLDSDVRLTHYRLQGLGQMRLDLSSGEIVKLQPISEAGSGKGIEDEKKPLAEVIEKMNDLFSGDLTEADLVGYVTTLHGKLLEDETLAEQAANNTEEQFRMGDFKDRLTDIILDSQDAHNSIAGQLLKDERIFTAMQGMLAKMVYRAFAQRQPSEGGSI</sequence>
<accession>A0AB39E403</accession>
<dbReference type="SMART" id="SM00487">
    <property type="entry name" value="DEXDc"/>
    <property type="match status" value="1"/>
</dbReference>
<dbReference type="Pfam" id="PF18766">
    <property type="entry name" value="SWI2_SNF2"/>
    <property type="match status" value="1"/>
</dbReference>
<dbReference type="Gene3D" id="3.90.1570.50">
    <property type="match status" value="1"/>
</dbReference>
<protein>
    <submittedName>
        <fullName evidence="4">Type I restriction endonuclease</fullName>
    </submittedName>
</protein>
<evidence type="ECO:0000313" key="6">
    <source>
        <dbReference type="EMBL" id="XDJ65278.1"/>
    </source>
</evidence>
<dbReference type="InterPro" id="IPR007409">
    <property type="entry name" value="Restrct_endonuc_type1_HsdR_N"/>
</dbReference>
<dbReference type="REBASE" id="857580">
    <property type="entry name" value="Cgi2ORF11930P"/>
</dbReference>
<dbReference type="GO" id="GO:0005524">
    <property type="term" value="F:ATP binding"/>
    <property type="evidence" value="ECO:0007669"/>
    <property type="project" value="UniProtKB-KW"/>
</dbReference>
<dbReference type="Pfam" id="PF04313">
    <property type="entry name" value="HSDR_N"/>
    <property type="match status" value="1"/>
</dbReference>
<keyword evidence="4" id="KW-0255">Endonuclease</keyword>
<evidence type="ECO:0000256" key="1">
    <source>
        <dbReference type="SAM" id="MobiDB-lite"/>
    </source>
</evidence>
<dbReference type="GO" id="GO:0003677">
    <property type="term" value="F:DNA binding"/>
    <property type="evidence" value="ECO:0007669"/>
    <property type="project" value="UniProtKB-KW"/>
</dbReference>
<dbReference type="REBASE" id="857660">
    <property type="entry name" value="Cgi24ORF10465P"/>
</dbReference>
<dbReference type="SUPFAM" id="SSF52540">
    <property type="entry name" value="P-loop containing nucleoside triphosphate hydrolases"/>
    <property type="match status" value="1"/>
</dbReference>
<proteinExistence type="predicted"/>
<dbReference type="PANTHER" id="PTHR42927">
    <property type="entry name" value="HELICASE SUPERFAMILY 1 AND 2 DOMAIN-CONTAINING PROTEIN"/>
    <property type="match status" value="1"/>
</dbReference>
<dbReference type="InterPro" id="IPR027417">
    <property type="entry name" value="P-loop_NTPase"/>
</dbReference>
<dbReference type="EMBL" id="CP158259">
    <property type="protein sequence ID" value="XDJ60684.1"/>
    <property type="molecule type" value="Genomic_DNA"/>
</dbReference>
<keyword evidence="4" id="KW-0540">Nuclease</keyword>
<dbReference type="GO" id="GO:0009307">
    <property type="term" value="P:DNA restriction-modification system"/>
    <property type="evidence" value="ECO:0007669"/>
    <property type="project" value="UniProtKB-KW"/>
</dbReference>
<dbReference type="PANTHER" id="PTHR42927:SF1">
    <property type="entry name" value="HELICASE SUPERFAMILY 1 AND 2 DOMAIN-CONTAINING PROTEIN"/>
    <property type="match status" value="1"/>
</dbReference>
<dbReference type="Pfam" id="PF22679">
    <property type="entry name" value="T1R_D3-like"/>
    <property type="match status" value="1"/>
</dbReference>
<evidence type="ECO:0000313" key="5">
    <source>
        <dbReference type="EMBL" id="XDJ64700.1"/>
    </source>
</evidence>
<evidence type="ECO:0000313" key="4">
    <source>
        <dbReference type="EMBL" id="XDJ60684.1"/>
    </source>
</evidence>
<feature type="region of interest" description="Disordered" evidence="1">
    <location>
        <begin position="672"/>
        <end position="696"/>
    </location>
</feature>
<gene>
    <name evidence="6" type="ORF">ABRY91_07415</name>
    <name evidence="4" type="ORF">ABRY92_11950</name>
    <name evidence="9" type="ORF">ABRY96_05690</name>
    <name evidence="7" type="ORF">ABRY97_07005</name>
    <name evidence="3" type="ORF">ABRZ01_01860</name>
    <name evidence="5" type="ORF">ABRZ03_05045</name>
    <name evidence="8" type="ORF">ABRZ07_01025</name>
    <name evidence="10" type="ORF">ABRZ08_10485</name>
</gene>
<organism evidence="4">
    <name type="scientific">Castellaniella ginsengisoli</name>
    <dbReference type="NCBI Taxonomy" id="546114"/>
    <lineage>
        <taxon>Bacteria</taxon>
        <taxon>Pseudomonadati</taxon>
        <taxon>Pseudomonadota</taxon>
        <taxon>Betaproteobacteria</taxon>
        <taxon>Burkholderiales</taxon>
        <taxon>Alcaligenaceae</taxon>
        <taxon>Castellaniella</taxon>
    </lineage>
</organism>
<dbReference type="InterPro" id="IPR014001">
    <property type="entry name" value="Helicase_ATP-bd"/>
</dbReference>
<dbReference type="EMBL" id="CP158267">
    <property type="protein sequence ID" value="XDJ80131.1"/>
    <property type="molecule type" value="Genomic_DNA"/>
</dbReference>
<dbReference type="RefSeq" id="WP_368641387.1">
    <property type="nucleotide sequence ID" value="NZ_CP158256.1"/>
</dbReference>
<dbReference type="REBASE" id="857574">
    <property type="entry name" value="Cgi4ORF1880P"/>
</dbReference>
<evidence type="ECO:0000313" key="7">
    <source>
        <dbReference type="EMBL" id="XDJ73395.1"/>
    </source>
</evidence>
<dbReference type="EMBL" id="CP158260">
    <property type="protein sequence ID" value="XDJ64700.1"/>
    <property type="molecule type" value="Genomic_DNA"/>
</dbReference>
<evidence type="ECO:0000313" key="8">
    <source>
        <dbReference type="EMBL" id="XDJ80131.1"/>
    </source>
</evidence>
<dbReference type="EMBL" id="CP158261">
    <property type="protein sequence ID" value="XDJ65278.1"/>
    <property type="molecule type" value="Genomic_DNA"/>
</dbReference>
<dbReference type="PROSITE" id="PS51192">
    <property type="entry name" value="HELICASE_ATP_BIND_1"/>
    <property type="match status" value="1"/>
</dbReference>
<dbReference type="EMBL" id="CP158268">
    <property type="protein sequence ID" value="XDJ84644.1"/>
    <property type="molecule type" value="Genomic_DNA"/>
</dbReference>
<keyword evidence="4" id="KW-0378">Hydrolase</keyword>
<dbReference type="GO" id="GO:0009035">
    <property type="term" value="F:type I site-specific deoxyribonuclease activity"/>
    <property type="evidence" value="ECO:0007669"/>
    <property type="project" value="UniProtKB-EC"/>
</dbReference>
<evidence type="ECO:0000259" key="2">
    <source>
        <dbReference type="PROSITE" id="PS51192"/>
    </source>
</evidence>
<dbReference type="InterPro" id="IPR040980">
    <property type="entry name" value="SWI2_SNF2"/>
</dbReference>
<dbReference type="REBASE" id="857641">
    <property type="entry name" value="Cgi11ORF7025P"/>
</dbReference>
<dbReference type="EMBL" id="CP158256">
    <property type="protein sequence ID" value="XDJ53273.1"/>
    <property type="molecule type" value="Genomic_DNA"/>
</dbReference>
<dbReference type="InterPro" id="IPR055180">
    <property type="entry name" value="HsdR_RecA-like_helicase_dom_2"/>
</dbReference>
<dbReference type="AlphaFoldDB" id="A0AB39E403"/>
<feature type="domain" description="Helicase ATP-binding" evidence="2">
    <location>
        <begin position="326"/>
        <end position="534"/>
    </location>
</feature>
<name>A0AB39E403_9BURK</name>
<dbReference type="EMBL" id="CP158264">
    <property type="protein sequence ID" value="XDJ73395.1"/>
    <property type="molecule type" value="Genomic_DNA"/>
</dbReference>
<reference evidence="4" key="1">
    <citation type="submission" date="2024-05" db="EMBL/GenBank/DDBJ databases">
        <authorList>
            <person name="Luo Y.-C."/>
            <person name="Nicholds J."/>
            <person name="Mortimer T."/>
            <person name="Maboni G."/>
        </authorList>
    </citation>
    <scope>NUCLEOTIDE SEQUENCE</scope>
    <source>
        <strain evidence="10">140124</strain>
        <strain evidence="8">141555</strain>
        <strain evidence="9">143751</strain>
        <strain evidence="7">143811</strain>
        <strain evidence="6">145849</strain>
        <strain evidence="5">145850</strain>
        <strain evidence="4">145852</strain>
        <strain evidence="3">150964</strain>
    </source>
</reference>
<evidence type="ECO:0000313" key="10">
    <source>
        <dbReference type="EMBL" id="XDJ84644.1"/>
    </source>
</evidence>